<comment type="caution">
    <text evidence="1">The sequence shown here is derived from an EMBL/GenBank/DDBJ whole genome shotgun (WGS) entry which is preliminary data.</text>
</comment>
<dbReference type="AlphaFoldDB" id="A0AB73BBQ5"/>
<dbReference type="RefSeq" id="WP_149615405.1">
    <property type="nucleotide sequence ID" value="NZ_SEUK01000056.1"/>
</dbReference>
<dbReference type="Proteomes" id="UP000324162">
    <property type="component" value="Unassembled WGS sequence"/>
</dbReference>
<evidence type="ECO:0000313" key="2">
    <source>
        <dbReference type="Proteomes" id="UP000324162"/>
    </source>
</evidence>
<accession>A0AB73BBQ5</accession>
<gene>
    <name evidence="1" type="ORF">EU508_20975</name>
</gene>
<name>A0AB73BBQ5_9GAMM</name>
<proteinExistence type="predicted"/>
<evidence type="ECO:0000313" key="1">
    <source>
        <dbReference type="EMBL" id="KAA1156552.1"/>
    </source>
</evidence>
<reference evidence="1 2" key="1">
    <citation type="submission" date="2019-01" db="EMBL/GenBank/DDBJ databases">
        <title>Genome sequences of marine Pseudoalteromonas species.</title>
        <authorList>
            <person name="Boraston A.B."/>
            <person name="Hehemann J.-H."/>
            <person name="Vickers C.J."/>
            <person name="Salama-Alber O."/>
            <person name="Abe K."/>
            <person name="Hettle A.J."/>
        </authorList>
    </citation>
    <scope>NUCLEOTIDE SEQUENCE [LARGE SCALE GENOMIC DNA]</scope>
    <source>
        <strain evidence="1 2">PS42</strain>
    </source>
</reference>
<organism evidence="1 2">
    <name type="scientific">Pseudoalteromonas fuliginea</name>
    <dbReference type="NCBI Taxonomy" id="1872678"/>
    <lineage>
        <taxon>Bacteria</taxon>
        <taxon>Pseudomonadati</taxon>
        <taxon>Pseudomonadota</taxon>
        <taxon>Gammaproteobacteria</taxon>
        <taxon>Alteromonadales</taxon>
        <taxon>Pseudoalteromonadaceae</taxon>
        <taxon>Pseudoalteromonas</taxon>
    </lineage>
</organism>
<dbReference type="EMBL" id="SEUK01000056">
    <property type="protein sequence ID" value="KAA1156552.1"/>
    <property type="molecule type" value="Genomic_DNA"/>
</dbReference>
<sequence>MQLTHNLMDLYFNYNGRVGDVKGAQEGIEEFEQIAKTASTEEEKLRYEQAAEKLKTEILPKMQKEMEQLAKELGLDSSDIGKVAKADSKESATLVIRQQPHGQLLLLNSYGVGNYYHNKI</sequence>
<protein>
    <submittedName>
        <fullName evidence="1">Uncharacterized protein</fullName>
    </submittedName>
</protein>